<evidence type="ECO:0000256" key="2">
    <source>
        <dbReference type="SAM" id="Phobius"/>
    </source>
</evidence>
<gene>
    <name evidence="4" type="ORF">HBJ55_17205</name>
</gene>
<feature type="transmembrane region" description="Helical" evidence="2">
    <location>
        <begin position="475"/>
        <end position="495"/>
    </location>
</feature>
<keyword evidence="1" id="KW-0813">Transport</keyword>
<proteinExistence type="predicted"/>
<comment type="caution">
    <text evidence="4">The sequence shown here is derived from an EMBL/GenBank/DDBJ whole genome shotgun (WGS) entry which is preliminary data.</text>
</comment>
<feature type="transmembrane region" description="Helical" evidence="2">
    <location>
        <begin position="135"/>
        <end position="156"/>
    </location>
</feature>
<feature type="transmembrane region" description="Helical" evidence="2">
    <location>
        <begin position="48"/>
        <end position="66"/>
    </location>
</feature>
<feature type="transmembrane region" description="Helical" evidence="2">
    <location>
        <begin position="539"/>
        <end position="564"/>
    </location>
</feature>
<comment type="subcellular location">
    <subcellularLocation>
        <location evidence="1">Cell inner membrane</location>
        <topology evidence="1">Multi-pass membrane protein</topology>
    </subcellularLocation>
</comment>
<feature type="transmembrane region" description="Helical" evidence="2">
    <location>
        <begin position="376"/>
        <end position="396"/>
    </location>
</feature>
<reference evidence="4 5" key="1">
    <citation type="submission" date="2020-03" db="EMBL/GenBank/DDBJ databases">
        <title>Identification of Halomonas strains.</title>
        <authorList>
            <person name="Xiao Z."/>
            <person name="Dong F."/>
            <person name="Wang Z."/>
            <person name="Zhao J.-Y."/>
        </authorList>
    </citation>
    <scope>NUCLEOTIDE SEQUENCE [LARGE SCALE GENOMIC DNA]</scope>
    <source>
        <strain evidence="4 5">DX6</strain>
    </source>
</reference>
<dbReference type="PANTHER" id="PTHR43849:SF2">
    <property type="entry name" value="BLL3936 PROTEIN"/>
    <property type="match status" value="1"/>
</dbReference>
<feature type="domain" description="TRAP C4-dicarboxylate transport system permease DctM subunit" evidence="3">
    <location>
        <begin position="190"/>
        <end position="560"/>
    </location>
</feature>
<feature type="transmembrane region" description="Helical" evidence="2">
    <location>
        <begin position="570"/>
        <end position="592"/>
    </location>
</feature>
<dbReference type="InterPro" id="IPR010656">
    <property type="entry name" value="DctM"/>
</dbReference>
<dbReference type="EMBL" id="JAAQTO010000049">
    <property type="protein sequence ID" value="NIC07169.1"/>
    <property type="molecule type" value="Genomic_DNA"/>
</dbReference>
<feature type="transmembrane region" description="Helical" evidence="2">
    <location>
        <begin position="230"/>
        <end position="252"/>
    </location>
</feature>
<feature type="transmembrane region" description="Helical" evidence="2">
    <location>
        <begin position="604"/>
        <end position="633"/>
    </location>
</feature>
<sequence length="650" mass="68180">MTIDNTRWIKRLSNLLWILGGIVALLGLANVMPSYQMLPRIGPFSLEWFRPTFFAFCVTIAIVYCWRERLVSGQSLSTLRIAGDLVLWVAALYSCYRYYEVGMEMLYSIVFFGLQDAVIAIVGVAVAIITCWRLWGAPIAIIGILAFLYLATGHYWPGALQTSGGDILDKLAENLWFGADNGVLGSIFGIILSTVLPFIILGAVLDGCGAGGSMIRISFSLMRGFRGGPAYSAILASGMFGTVSGSAVANVVGTGVVTIPMIRRRGFSGNFAGGLEASASAGGQILPPIMGAAALVMADYVGVTYLTVITAVLIPAVAYYFSLFLAVYFEARKLGVAANEDEVAEHVELQDWLNLLLIVAPLAIIVFLLIGGASPAGASITAIFALIPLSLINPSIRRQPQRLAIAMAEGGVTVARLSMAIAVVGIIVAALAATGIPSKFAVLLSGASNYSLFAALAITALGCIVLGMGMPTLPAYIAIIVVMGPTLQAFGLELLTAHMFVFFFGIASVITPPVAIAAYAAAAISGGKPMATAVTSTRIAAMIFLIPFAFVYNPIMLTVGAAGADFSLAAYLWMIVQLALAIYLTASALARFDRQRIALPEAGIRFAAAVALLSPYPLVSVAGLVLGLGMIALHARLPVKPGGCQAVPET</sequence>
<organism evidence="4 5">
    <name type="scientific">Billgrantia bachuensis</name>
    <dbReference type="NCBI Taxonomy" id="2717286"/>
    <lineage>
        <taxon>Bacteria</taxon>
        <taxon>Pseudomonadati</taxon>
        <taxon>Pseudomonadota</taxon>
        <taxon>Gammaproteobacteria</taxon>
        <taxon>Oceanospirillales</taxon>
        <taxon>Halomonadaceae</taxon>
        <taxon>Billgrantia</taxon>
    </lineage>
</organism>
<keyword evidence="2" id="KW-1133">Transmembrane helix</keyword>
<dbReference type="Pfam" id="PF06808">
    <property type="entry name" value="DctM"/>
    <property type="match status" value="1"/>
</dbReference>
<feature type="transmembrane region" description="Helical" evidence="2">
    <location>
        <begin position="12"/>
        <end position="36"/>
    </location>
</feature>
<dbReference type="InterPro" id="IPR011853">
    <property type="entry name" value="TRAP_DctM-Dct_fused"/>
</dbReference>
<feature type="transmembrane region" description="Helical" evidence="2">
    <location>
        <begin position="501"/>
        <end position="527"/>
    </location>
</feature>
<feature type="transmembrane region" description="Helical" evidence="2">
    <location>
        <begin position="417"/>
        <end position="438"/>
    </location>
</feature>
<feature type="transmembrane region" description="Helical" evidence="2">
    <location>
        <begin position="305"/>
        <end position="331"/>
    </location>
</feature>
<dbReference type="Proteomes" id="UP001318321">
    <property type="component" value="Unassembled WGS sequence"/>
</dbReference>
<dbReference type="RefSeq" id="WP_167117785.1">
    <property type="nucleotide sequence ID" value="NZ_JAAQTO010000049.1"/>
</dbReference>
<evidence type="ECO:0000313" key="4">
    <source>
        <dbReference type="EMBL" id="NIC07169.1"/>
    </source>
</evidence>
<dbReference type="PANTHER" id="PTHR43849">
    <property type="entry name" value="BLL3936 PROTEIN"/>
    <property type="match status" value="1"/>
</dbReference>
<keyword evidence="1" id="KW-0997">Cell inner membrane</keyword>
<keyword evidence="2" id="KW-0812">Transmembrane</keyword>
<dbReference type="NCBIfam" id="TIGR02123">
    <property type="entry name" value="TRAP_fused"/>
    <property type="match status" value="1"/>
</dbReference>
<accession>A0ABX0PW37</accession>
<feature type="transmembrane region" description="Helical" evidence="2">
    <location>
        <begin position="352"/>
        <end position="370"/>
    </location>
</feature>
<keyword evidence="2" id="KW-0472">Membrane</keyword>
<keyword evidence="5" id="KW-1185">Reference proteome</keyword>
<feature type="transmembrane region" description="Helical" evidence="2">
    <location>
        <begin position="183"/>
        <end position="209"/>
    </location>
</feature>
<keyword evidence="1" id="KW-1003">Cell membrane</keyword>
<evidence type="ECO:0000259" key="3">
    <source>
        <dbReference type="Pfam" id="PF06808"/>
    </source>
</evidence>
<evidence type="ECO:0000313" key="5">
    <source>
        <dbReference type="Proteomes" id="UP001318321"/>
    </source>
</evidence>
<comment type="function">
    <text evidence="1">Part of the tripartite ATP-independent periplasmic (TRAP) transport system.</text>
</comment>
<feature type="transmembrane region" description="Helical" evidence="2">
    <location>
        <begin position="450"/>
        <end position="468"/>
    </location>
</feature>
<evidence type="ECO:0000256" key="1">
    <source>
        <dbReference type="RuleBase" id="RU369079"/>
    </source>
</evidence>
<feature type="transmembrane region" description="Helical" evidence="2">
    <location>
        <begin position="105"/>
        <end position="128"/>
    </location>
</feature>
<feature type="transmembrane region" description="Helical" evidence="2">
    <location>
        <begin position="78"/>
        <end position="99"/>
    </location>
</feature>
<name>A0ABX0PW37_9GAMM</name>
<protein>
    <submittedName>
        <fullName evidence="4">TRAP transporter fused permease subunit</fullName>
    </submittedName>
</protein>